<evidence type="ECO:0000256" key="1">
    <source>
        <dbReference type="SAM" id="Phobius"/>
    </source>
</evidence>
<organism evidence="2 3">
    <name type="scientific">Eleutherodactylus coqui</name>
    <name type="common">Puerto Rican coqui</name>
    <dbReference type="NCBI Taxonomy" id="57060"/>
    <lineage>
        <taxon>Eukaryota</taxon>
        <taxon>Metazoa</taxon>
        <taxon>Chordata</taxon>
        <taxon>Craniata</taxon>
        <taxon>Vertebrata</taxon>
        <taxon>Euteleostomi</taxon>
        <taxon>Amphibia</taxon>
        <taxon>Batrachia</taxon>
        <taxon>Anura</taxon>
        <taxon>Neobatrachia</taxon>
        <taxon>Hyloidea</taxon>
        <taxon>Eleutherodactylidae</taxon>
        <taxon>Eleutherodactylinae</taxon>
        <taxon>Eleutherodactylus</taxon>
        <taxon>Eleutherodactylus</taxon>
    </lineage>
</organism>
<keyword evidence="3" id="KW-1185">Reference proteome</keyword>
<feature type="transmembrane region" description="Helical" evidence="1">
    <location>
        <begin position="35"/>
        <end position="62"/>
    </location>
</feature>
<gene>
    <name evidence="2" type="ORF">GDO78_020987</name>
</gene>
<dbReference type="Proteomes" id="UP000770717">
    <property type="component" value="Unassembled WGS sequence"/>
</dbReference>
<dbReference type="EMBL" id="WNTK01005801">
    <property type="protein sequence ID" value="KAG9463829.1"/>
    <property type="molecule type" value="Genomic_DNA"/>
</dbReference>
<sequence length="122" mass="13609">MSTGATMLNSNVPPPSQEKGSLASAWHSRISVERFYINLLHLFCHCCAGNLVFPVISLLRFIGMIQGKSRNLLYKNVQSLVRPHYIQTEISCSSELLCTFVSFMALFVHFCAVCCRAPQHSG</sequence>
<keyword evidence="1" id="KW-1133">Transmembrane helix</keyword>
<evidence type="ECO:0000313" key="2">
    <source>
        <dbReference type="EMBL" id="KAG9463829.1"/>
    </source>
</evidence>
<evidence type="ECO:0000313" key="3">
    <source>
        <dbReference type="Proteomes" id="UP000770717"/>
    </source>
</evidence>
<comment type="caution">
    <text evidence="2">The sequence shown here is derived from an EMBL/GenBank/DDBJ whole genome shotgun (WGS) entry which is preliminary data.</text>
</comment>
<keyword evidence="1" id="KW-0812">Transmembrane</keyword>
<protein>
    <submittedName>
        <fullName evidence="2">Uncharacterized protein</fullName>
    </submittedName>
</protein>
<name>A0A8J6B623_ELECQ</name>
<accession>A0A8J6B623</accession>
<keyword evidence="1" id="KW-0472">Membrane</keyword>
<proteinExistence type="predicted"/>
<reference evidence="2" key="1">
    <citation type="thesis" date="2020" institute="ProQuest LLC" country="789 East Eisenhower Parkway, Ann Arbor, MI, USA">
        <title>Comparative Genomics and Chromosome Evolution.</title>
        <authorList>
            <person name="Mudd A.B."/>
        </authorList>
    </citation>
    <scope>NUCLEOTIDE SEQUENCE</scope>
    <source>
        <strain evidence="2">HN-11 Male</strain>
        <tissue evidence="2">Kidney and liver</tissue>
    </source>
</reference>
<dbReference type="AlphaFoldDB" id="A0A8J6B623"/>